<dbReference type="PANTHER" id="PTHR43405:SF1">
    <property type="entry name" value="GLYCOSYL HYDROLASE DIGH"/>
    <property type="match status" value="1"/>
</dbReference>
<dbReference type="AlphaFoldDB" id="A0A410P5N8"/>
<evidence type="ECO:0000256" key="1">
    <source>
        <dbReference type="ARBA" id="ARBA00022729"/>
    </source>
</evidence>
<evidence type="ECO:0000313" key="5">
    <source>
        <dbReference type="Proteomes" id="UP000287243"/>
    </source>
</evidence>
<protein>
    <submittedName>
        <fullName evidence="4">Glycoside hydrolase</fullName>
    </submittedName>
</protein>
<accession>A0A410P5N8</accession>
<feature type="domain" description="Glycosyl hydrolase-like 10" evidence="3">
    <location>
        <begin position="43"/>
        <end position="323"/>
    </location>
</feature>
<dbReference type="KEGG" id="vai:BU251_06450"/>
<dbReference type="SUPFAM" id="SSF51445">
    <property type="entry name" value="(Trans)glycosidases"/>
    <property type="match status" value="1"/>
</dbReference>
<keyword evidence="1 2" id="KW-0732">Signal</keyword>
<gene>
    <name evidence="4" type="ORF">BU251_06450</name>
</gene>
<keyword evidence="4" id="KW-0378">Hydrolase</keyword>
<dbReference type="Proteomes" id="UP000287243">
    <property type="component" value="Chromosome"/>
</dbReference>
<dbReference type="InterPro" id="IPR052177">
    <property type="entry name" value="Divisome_Glycosyl_Hydrolase"/>
</dbReference>
<evidence type="ECO:0000313" key="4">
    <source>
        <dbReference type="EMBL" id="QAT17388.1"/>
    </source>
</evidence>
<evidence type="ECO:0000256" key="2">
    <source>
        <dbReference type="SAM" id="SignalP"/>
    </source>
</evidence>
<dbReference type="GO" id="GO:0016787">
    <property type="term" value="F:hydrolase activity"/>
    <property type="evidence" value="ECO:0007669"/>
    <property type="project" value="UniProtKB-KW"/>
</dbReference>
<feature type="signal peptide" evidence="2">
    <location>
        <begin position="1"/>
        <end position="20"/>
    </location>
</feature>
<reference evidence="4 5" key="1">
    <citation type="submission" date="2017-01" db="EMBL/GenBank/DDBJ databases">
        <title>First insights into the biology of 'candidatus Vampirococcus archaeovorus'.</title>
        <authorList>
            <person name="Kizina J."/>
            <person name="Jordan S."/>
            <person name="Stueber K."/>
            <person name="Reinhardt R."/>
            <person name="Harder J."/>
        </authorList>
    </citation>
    <scope>NUCLEOTIDE SEQUENCE [LARGE SCALE GENOMIC DNA]</scope>
    <source>
        <strain evidence="4 5">LiM</strain>
    </source>
</reference>
<dbReference type="PANTHER" id="PTHR43405">
    <property type="entry name" value="GLYCOSYL HYDROLASE DIGH"/>
    <property type="match status" value="1"/>
</dbReference>
<name>A0A410P5N8_VELA1</name>
<proteinExistence type="predicted"/>
<feature type="chain" id="PRO_5019452791" evidence="2">
    <location>
        <begin position="21"/>
        <end position="368"/>
    </location>
</feature>
<dbReference type="Pfam" id="PF02638">
    <property type="entry name" value="GHL10"/>
    <property type="match status" value="1"/>
</dbReference>
<evidence type="ECO:0000259" key="3">
    <source>
        <dbReference type="Pfam" id="PF02638"/>
    </source>
</evidence>
<dbReference type="Gene3D" id="3.20.20.80">
    <property type="entry name" value="Glycosidases"/>
    <property type="match status" value="1"/>
</dbReference>
<organism evidence="4 5">
    <name type="scientific">Velamenicoccus archaeovorus</name>
    <dbReference type="NCBI Taxonomy" id="1930593"/>
    <lineage>
        <taxon>Bacteria</taxon>
        <taxon>Pseudomonadati</taxon>
        <taxon>Candidatus Omnitrophota</taxon>
        <taxon>Candidatus Velamenicoccus</taxon>
    </lineage>
</organism>
<keyword evidence="5" id="KW-1185">Reference proteome</keyword>
<dbReference type="EMBL" id="CP019384">
    <property type="protein sequence ID" value="QAT17388.1"/>
    <property type="molecule type" value="Genomic_DNA"/>
</dbReference>
<dbReference type="RefSeq" id="WP_164908894.1">
    <property type="nucleotide sequence ID" value="NZ_CP019384.1"/>
</dbReference>
<sequence>MRQKFLLFTFCVFFLCPSFAAGEDAFQRCLFVTVLQDPPVLSSRQEITRLIDFAKEARTDILFVQIYRANQAWFPSTIADPAPYDDARRRLSEDPLKLLMKQAHRAGIRVYAWLNMLSLSNNKNARLLNKYGPEILTRNLNAKKKLQDYRIDSQYFLEPGDLRVRRELAGIVGEILTAYPELDGILFDYVRYPDPSPDYGYTPMNMERFRKATGREIAGKNDPAWQAWKRTQVTELLRELVEKTRAMRPGIGVAATGCAPYIRAYAEAFQDWPSWVKTGLVDFVTFMSYSPDAEEFEKSVRNAKSKVADFTKVMVGVPAYKLAASPWILVRQMRFCAESGSGGFCVFHYGSVEEHPALGRAVIGSKNP</sequence>
<dbReference type="InterPro" id="IPR017853">
    <property type="entry name" value="GH"/>
</dbReference>
<dbReference type="InterPro" id="IPR003790">
    <property type="entry name" value="GHL10"/>
</dbReference>